<dbReference type="eggNOG" id="arCOG01268">
    <property type="taxonomic scope" value="Archaea"/>
</dbReference>
<keyword evidence="3" id="KW-0963">Cytoplasm</keyword>
<dbReference type="Gene3D" id="3.90.940.10">
    <property type="match status" value="1"/>
</dbReference>
<dbReference type="GO" id="GO:0003899">
    <property type="term" value="F:DNA-directed RNA polymerase activity"/>
    <property type="evidence" value="ECO:0007669"/>
    <property type="project" value="UniProtKB-UniRule"/>
</dbReference>
<name>D3S035_FERPA</name>
<evidence type="ECO:0000256" key="1">
    <source>
        <dbReference type="ARBA" id="ARBA00022478"/>
    </source>
</evidence>
<comment type="function">
    <text evidence="3">DNA-dependent RNA polymerase (RNAP) catalyzes the transcription of DNA into RNA using the four ribonucleoside triphosphates as substrates.</text>
</comment>
<dbReference type="InterPro" id="IPR006110">
    <property type="entry name" value="Pol_omega/Rpo6/RPB6"/>
</dbReference>
<dbReference type="AlphaFoldDB" id="D3S035"/>
<dbReference type="EMBL" id="CP001899">
    <property type="protein sequence ID" value="ADC66098.1"/>
    <property type="molecule type" value="Genomic_DNA"/>
</dbReference>
<dbReference type="GO" id="GO:0000428">
    <property type="term" value="C:DNA-directed RNA polymerase complex"/>
    <property type="evidence" value="ECO:0007669"/>
    <property type="project" value="UniProtKB-KW"/>
</dbReference>
<comment type="similarity">
    <text evidence="3">Belongs to the archaeal Rpo6/eukaryotic RPB6 RNA polymerase subunit family.</text>
</comment>
<dbReference type="HAMAP" id="MF_00192">
    <property type="entry name" value="RNApol_arch_Rpo6"/>
    <property type="match status" value="1"/>
</dbReference>
<evidence type="ECO:0000313" key="5">
    <source>
        <dbReference type="Proteomes" id="UP000002613"/>
    </source>
</evidence>
<proteinExistence type="inferred from homology"/>
<dbReference type="Proteomes" id="UP000002613">
    <property type="component" value="Chromosome"/>
</dbReference>
<comment type="subunit">
    <text evidence="3">Part of the RNA polymerase complex.</text>
</comment>
<dbReference type="GeneID" id="8779492"/>
<dbReference type="NCBIfam" id="NF002208">
    <property type="entry name" value="PRK01099.1-3"/>
    <property type="match status" value="1"/>
</dbReference>
<dbReference type="OrthoDB" id="10567at2157"/>
<dbReference type="Pfam" id="PF01192">
    <property type="entry name" value="RNA_pol_Rpb6"/>
    <property type="match status" value="1"/>
</dbReference>
<dbReference type="NCBIfam" id="NF002207">
    <property type="entry name" value="PRK01099.1-2"/>
    <property type="match status" value="1"/>
</dbReference>
<reference evidence="4 5" key="2">
    <citation type="journal article" date="2011" name="Stand. Genomic Sci.">
        <title>Complete genome sequence of Ferroglobus placidus AEDII12DO.</title>
        <authorList>
            <person name="Anderson I."/>
            <person name="Risso C."/>
            <person name="Holmes D."/>
            <person name="Lucas S."/>
            <person name="Copeland A."/>
            <person name="Lapidus A."/>
            <person name="Cheng J.F."/>
            <person name="Bruce D."/>
            <person name="Goodwin L."/>
            <person name="Pitluck S."/>
            <person name="Saunders E."/>
            <person name="Brettin T."/>
            <person name="Detter J.C."/>
            <person name="Han C."/>
            <person name="Tapia R."/>
            <person name="Larimer F."/>
            <person name="Land M."/>
            <person name="Hauser L."/>
            <person name="Woyke T."/>
            <person name="Lovley D."/>
            <person name="Kyrpides N."/>
            <person name="Ivanova N."/>
        </authorList>
    </citation>
    <scope>NUCLEOTIDE SEQUENCE [LARGE SCALE GENOMIC DNA]</scope>
    <source>
        <strain evidence="5">DSM 10642 / AEDII12DO</strain>
    </source>
</reference>
<dbReference type="GO" id="GO:0006366">
    <property type="term" value="P:transcription by RNA polymerase II"/>
    <property type="evidence" value="ECO:0007669"/>
    <property type="project" value="TreeGrafter"/>
</dbReference>
<dbReference type="GO" id="GO:0006360">
    <property type="term" value="P:transcription by RNA polymerase I"/>
    <property type="evidence" value="ECO:0007669"/>
    <property type="project" value="TreeGrafter"/>
</dbReference>
<dbReference type="InterPro" id="IPR006111">
    <property type="entry name" value="Rpo6/Rpb6"/>
</dbReference>
<dbReference type="KEGG" id="fpl:Ferp_1961"/>
<keyword evidence="5" id="KW-1185">Reference proteome</keyword>
<dbReference type="PaxDb" id="589924-Ferp_1961"/>
<dbReference type="GO" id="GO:0003677">
    <property type="term" value="F:DNA binding"/>
    <property type="evidence" value="ECO:0007669"/>
    <property type="project" value="UniProtKB-UniRule"/>
</dbReference>
<evidence type="ECO:0000313" key="4">
    <source>
        <dbReference type="EMBL" id="ADC66098.1"/>
    </source>
</evidence>
<reference evidence="5" key="1">
    <citation type="submission" date="2010-02" db="EMBL/GenBank/DDBJ databases">
        <title>Complete sequence of Ferroglobus placidus DSM 10642.</title>
        <authorList>
            <consortium name="US DOE Joint Genome Institute"/>
            <person name="Lucas S."/>
            <person name="Copeland A."/>
            <person name="Lapidus A."/>
            <person name="Cheng J.-F."/>
            <person name="Bruce D."/>
            <person name="Goodwin L."/>
            <person name="Pitluck S."/>
            <person name="Saunders E."/>
            <person name="Brettin T."/>
            <person name="Detter J.C."/>
            <person name="Han C."/>
            <person name="Tapia R."/>
            <person name="Larimer F."/>
            <person name="Land M."/>
            <person name="Hauser L."/>
            <person name="Kyrpides N."/>
            <person name="Ivanova N."/>
            <person name="Holmes D."/>
            <person name="Lovley D."/>
            <person name="Kyrpides N."/>
            <person name="Anderson I.J."/>
            <person name="Woyke T."/>
        </authorList>
    </citation>
    <scope>NUCLEOTIDE SEQUENCE [LARGE SCALE GENOMIC DNA]</scope>
    <source>
        <strain evidence="5">DSM 10642 / AEDII12DO</strain>
    </source>
</reference>
<dbReference type="PANTHER" id="PTHR47227">
    <property type="entry name" value="DNA-DIRECTED RNA POLYMERASE SUBUNIT K"/>
    <property type="match status" value="1"/>
</dbReference>
<protein>
    <recommendedName>
        <fullName evidence="3">DNA-directed RNA polymerase subunit Rpo6</fullName>
        <ecNumber evidence="3">2.7.7.6</ecNumber>
    </recommendedName>
    <alternativeName>
        <fullName evidence="3">DNA-directed RNA polymerase subunit K</fullName>
    </alternativeName>
</protein>
<dbReference type="HOGENOM" id="CLU_112527_5_0_2"/>
<comment type="subcellular location">
    <subcellularLocation>
        <location evidence="3">Cytoplasm</location>
    </subcellularLocation>
</comment>
<gene>
    <name evidence="3" type="primary">rpo6</name>
    <name evidence="3" type="synonym">rpoK</name>
    <name evidence="4" type="ordered locus">Ferp_1961</name>
</gene>
<organism evidence="4 5">
    <name type="scientific">Ferroglobus placidus (strain DSM 10642 / AEDII12DO)</name>
    <dbReference type="NCBI Taxonomy" id="589924"/>
    <lineage>
        <taxon>Archaea</taxon>
        <taxon>Methanobacteriati</taxon>
        <taxon>Methanobacteriota</taxon>
        <taxon>Archaeoglobi</taxon>
        <taxon>Archaeoglobales</taxon>
        <taxon>Archaeoglobaceae</taxon>
        <taxon>Ferroglobus</taxon>
    </lineage>
</organism>
<keyword evidence="3" id="KW-0808">Transferase</keyword>
<accession>D3S035</accession>
<evidence type="ECO:0000256" key="3">
    <source>
        <dbReference type="HAMAP-Rule" id="MF_00192"/>
    </source>
</evidence>
<dbReference type="SUPFAM" id="SSF63562">
    <property type="entry name" value="RPB6/omega subunit-like"/>
    <property type="match status" value="1"/>
</dbReference>
<dbReference type="InterPro" id="IPR020708">
    <property type="entry name" value="DNA-dir_RNA_polK_14-18kDa_CS"/>
</dbReference>
<sequence length="73" mass="8616">MKKLFPFEYTRFEKARIIGARALQIAMGAPVLIETDKTDPLEIAKEEFERGVIPITVKRRRSAFVWLQRYDLF</sequence>
<dbReference type="STRING" id="589924.Ferp_1961"/>
<dbReference type="GO" id="GO:0042797">
    <property type="term" value="P:tRNA transcription by RNA polymerase III"/>
    <property type="evidence" value="ECO:0007669"/>
    <property type="project" value="TreeGrafter"/>
</dbReference>
<keyword evidence="2 3" id="KW-0804">Transcription</keyword>
<dbReference type="RefSeq" id="WP_012966437.1">
    <property type="nucleotide sequence ID" value="NC_013849.1"/>
</dbReference>
<dbReference type="InterPro" id="IPR036161">
    <property type="entry name" value="RPB6/omega-like_sf"/>
</dbReference>
<keyword evidence="3" id="KW-0548">Nucleotidyltransferase</keyword>
<evidence type="ECO:0000256" key="2">
    <source>
        <dbReference type="ARBA" id="ARBA00023163"/>
    </source>
</evidence>
<comment type="catalytic activity">
    <reaction evidence="3">
        <text>RNA(n) + a ribonucleoside 5'-triphosphate = RNA(n+1) + diphosphate</text>
        <dbReference type="Rhea" id="RHEA:21248"/>
        <dbReference type="Rhea" id="RHEA-COMP:14527"/>
        <dbReference type="Rhea" id="RHEA-COMP:17342"/>
        <dbReference type="ChEBI" id="CHEBI:33019"/>
        <dbReference type="ChEBI" id="CHEBI:61557"/>
        <dbReference type="ChEBI" id="CHEBI:140395"/>
        <dbReference type="EC" id="2.7.7.6"/>
    </reaction>
</comment>
<dbReference type="PANTHER" id="PTHR47227:SF5">
    <property type="entry name" value="DNA-DIRECTED RNA POLYMERASES I, II, AND III SUBUNIT RPABC2"/>
    <property type="match status" value="1"/>
</dbReference>
<dbReference type="SMART" id="SM01409">
    <property type="entry name" value="RNA_pol_Rpb6"/>
    <property type="match status" value="1"/>
</dbReference>
<keyword evidence="1 3" id="KW-0240">DNA-directed RNA polymerase</keyword>
<dbReference type="PROSITE" id="PS01111">
    <property type="entry name" value="RNA_POL_K_14KD"/>
    <property type="match status" value="1"/>
</dbReference>
<dbReference type="GO" id="GO:0005737">
    <property type="term" value="C:cytoplasm"/>
    <property type="evidence" value="ECO:0007669"/>
    <property type="project" value="UniProtKB-SubCell"/>
</dbReference>
<dbReference type="EC" id="2.7.7.6" evidence="3"/>